<organism evidence="10 11">
    <name type="scientific">Vibrio mangrovi</name>
    <dbReference type="NCBI Taxonomy" id="474394"/>
    <lineage>
        <taxon>Bacteria</taxon>
        <taxon>Pseudomonadati</taxon>
        <taxon>Pseudomonadota</taxon>
        <taxon>Gammaproteobacteria</taxon>
        <taxon>Vibrionales</taxon>
        <taxon>Vibrionaceae</taxon>
        <taxon>Vibrio</taxon>
    </lineage>
</organism>
<dbReference type="GO" id="GO:0016787">
    <property type="term" value="F:hydrolase activity"/>
    <property type="evidence" value="ECO:0007669"/>
    <property type="project" value="UniProtKB-KW"/>
</dbReference>
<dbReference type="InterPro" id="IPR025857">
    <property type="entry name" value="MacB_PCD"/>
</dbReference>
<comment type="similarity">
    <text evidence="6">Belongs to the ABC-4 integral membrane protein family.</text>
</comment>
<dbReference type="GO" id="GO:0005524">
    <property type="term" value="F:ATP binding"/>
    <property type="evidence" value="ECO:0007669"/>
    <property type="project" value="UniProtKB-KW"/>
</dbReference>
<keyword evidence="2" id="KW-1003">Cell membrane</keyword>
<feature type="transmembrane region" description="Helical" evidence="7">
    <location>
        <begin position="681"/>
        <end position="706"/>
    </location>
</feature>
<feature type="transmembrane region" description="Helical" evidence="7">
    <location>
        <begin position="773"/>
        <end position="796"/>
    </location>
</feature>
<dbReference type="InterPro" id="IPR017800">
    <property type="entry name" value="ADOP"/>
</dbReference>
<dbReference type="Pfam" id="PF02687">
    <property type="entry name" value="FtsX"/>
    <property type="match status" value="2"/>
</dbReference>
<feature type="transmembrane region" description="Helical" evidence="7">
    <location>
        <begin position="272"/>
        <end position="296"/>
    </location>
</feature>
<feature type="domain" description="ABC3 transporter permease C-terminal" evidence="8">
    <location>
        <begin position="689"/>
        <end position="801"/>
    </location>
</feature>
<evidence type="ECO:0000256" key="3">
    <source>
        <dbReference type="ARBA" id="ARBA00022692"/>
    </source>
</evidence>
<dbReference type="AlphaFoldDB" id="A0A1Y6IUS1"/>
<feature type="transmembrane region" description="Helical" evidence="7">
    <location>
        <begin position="423"/>
        <end position="447"/>
    </location>
</feature>
<dbReference type="PANTHER" id="PTHR30572">
    <property type="entry name" value="MEMBRANE COMPONENT OF TRANSPORTER-RELATED"/>
    <property type="match status" value="1"/>
</dbReference>
<dbReference type="EC" id="3.6.3.-" evidence="10"/>
<dbReference type="GO" id="GO:0005886">
    <property type="term" value="C:plasma membrane"/>
    <property type="evidence" value="ECO:0007669"/>
    <property type="project" value="UniProtKB-SubCell"/>
</dbReference>
<comment type="subcellular location">
    <subcellularLocation>
        <location evidence="1">Cell membrane</location>
        <topology evidence="1">Multi-pass membrane protein</topology>
    </subcellularLocation>
</comment>
<reference evidence="10 11" key="1">
    <citation type="submission" date="2017-05" db="EMBL/GenBank/DDBJ databases">
        <authorList>
            <person name="Song R."/>
            <person name="Chenine A.L."/>
            <person name="Ruprecht R.M."/>
        </authorList>
    </citation>
    <scope>NUCLEOTIDE SEQUENCE [LARGE SCALE GENOMIC DNA]</scope>
    <source>
        <strain evidence="10 11">CECT 7927</strain>
    </source>
</reference>
<dbReference type="InterPro" id="IPR003838">
    <property type="entry name" value="ABC3_permease_C"/>
</dbReference>
<evidence type="ECO:0000256" key="1">
    <source>
        <dbReference type="ARBA" id="ARBA00004651"/>
    </source>
</evidence>
<feature type="transmembrane region" description="Helical" evidence="7">
    <location>
        <begin position="21"/>
        <end position="41"/>
    </location>
</feature>
<dbReference type="InterPro" id="IPR050250">
    <property type="entry name" value="Macrolide_Exporter_MacB"/>
</dbReference>
<evidence type="ECO:0000256" key="4">
    <source>
        <dbReference type="ARBA" id="ARBA00022989"/>
    </source>
</evidence>
<keyword evidence="10" id="KW-0378">Hydrolase</keyword>
<accession>A0A1Y6IUS1</accession>
<feature type="transmembrane region" description="Helical" evidence="7">
    <location>
        <begin position="740"/>
        <end position="761"/>
    </location>
</feature>
<evidence type="ECO:0000256" key="2">
    <source>
        <dbReference type="ARBA" id="ARBA00022475"/>
    </source>
</evidence>
<proteinExistence type="inferred from homology"/>
<protein>
    <submittedName>
        <fullName evidence="10">Macrolide export ATP-binding/permease protein MacB</fullName>
        <ecNumber evidence="10">3.6.3.-</ecNumber>
    </submittedName>
</protein>
<feature type="transmembrane region" description="Helical" evidence="7">
    <location>
        <begin position="373"/>
        <end position="394"/>
    </location>
</feature>
<evidence type="ECO:0000259" key="9">
    <source>
        <dbReference type="Pfam" id="PF12704"/>
    </source>
</evidence>
<evidence type="ECO:0000256" key="7">
    <source>
        <dbReference type="SAM" id="Phobius"/>
    </source>
</evidence>
<evidence type="ECO:0000259" key="8">
    <source>
        <dbReference type="Pfam" id="PF02687"/>
    </source>
</evidence>
<dbReference type="PANTHER" id="PTHR30572:SF4">
    <property type="entry name" value="ABC TRANSPORTER PERMEASE YTRF"/>
    <property type="match status" value="1"/>
</dbReference>
<feature type="transmembrane region" description="Helical" evidence="7">
    <location>
        <begin position="328"/>
        <end position="353"/>
    </location>
</feature>
<feature type="domain" description="ABC3 transporter permease C-terminal" evidence="8">
    <location>
        <begin position="280"/>
        <end position="398"/>
    </location>
</feature>
<dbReference type="Proteomes" id="UP000196125">
    <property type="component" value="Unassembled WGS sequence"/>
</dbReference>
<dbReference type="Pfam" id="PF12704">
    <property type="entry name" value="MacB_PCD"/>
    <property type="match status" value="2"/>
</dbReference>
<keyword evidence="10" id="KW-0067">ATP-binding</keyword>
<sequence length="810" mass="88793">MHMSWLFDLKYAVRLMLKRPGFTVFTMLIMACGLGLCIYMYSLINTLAFKPLPFPGGERMVMVSPSINGIRFGDSPISYADFKDIRDKSQRLEEVGYYYGDVANVSIDGKASHYIAIRSRSDLFAFTHTQPAMGRLFTDADTIEGANPVAVLGYELWQNYFGGRQDIIGQRVQINGIGTEVIGVMPPKYEFPMNNQIWLPSQLNEAKFTVENAPKVSIFAKLKPGFSLADADVELQDIMASRALQYPEINAGHSAFTITFMDSFIGEDSKPIFLVMLLGVGFVLLLACCNVGNLLLARATERSKESAIRIAHGAPTFRLVIQMMWESTLICTLGGILGVLFVGWGLSLTNGLISSIVPGKPAFWWVLGLDADVLLKTVLLVVLVSLATGLLPAWKMTQCNINEVLRDGTRGAQSRSSGRVSRILVIFEVALSCAVLSLGALLSMVVYEATKIDYGVQPQGIYTGKISLPDQYYNTPESLLTFYNRLQSGLESSPAVSNAGIISSVPGAFMVAGKVELEGHQQLRSQQNLLPRANNVTVMPGTLDLLGVTLEEGRMLSLSDDQNSQKVVVVTRSFAQRYWPEERNIIGKRIRKAGENDWYTVVGVVSHVIQGRPFGYSKRMPTVYRSLMQAPVRNLSVVANSAQRENLTLPIEQAVADIDTGLSVYQVKPLAQVIARNTAGLTYIAILFNVFGMIAVLLAGSGIYGVMAKAISQRYQELGIRRALGATESRIIHMLMKQGWLQLLIGLLISGPIVMFAGPLITRILGHSPWSVWALFALTAAGISAVVSLATLLPALQAVRLRPMDALREQ</sequence>
<feature type="domain" description="MacB-like periplasmic core" evidence="9">
    <location>
        <begin position="23"/>
        <end position="237"/>
    </location>
</feature>
<keyword evidence="5 7" id="KW-0472">Membrane</keyword>
<dbReference type="GO" id="GO:0022857">
    <property type="term" value="F:transmembrane transporter activity"/>
    <property type="evidence" value="ECO:0007669"/>
    <property type="project" value="TreeGrafter"/>
</dbReference>
<dbReference type="EMBL" id="FXXI01000002">
    <property type="protein sequence ID" value="SMS00570.1"/>
    <property type="molecule type" value="Genomic_DNA"/>
</dbReference>
<dbReference type="NCBIfam" id="TIGR03434">
    <property type="entry name" value="ADOP"/>
    <property type="match status" value="1"/>
</dbReference>
<evidence type="ECO:0000313" key="11">
    <source>
        <dbReference type="Proteomes" id="UP000196125"/>
    </source>
</evidence>
<keyword evidence="10" id="KW-0547">Nucleotide-binding</keyword>
<evidence type="ECO:0000256" key="5">
    <source>
        <dbReference type="ARBA" id="ARBA00023136"/>
    </source>
</evidence>
<evidence type="ECO:0000256" key="6">
    <source>
        <dbReference type="ARBA" id="ARBA00038076"/>
    </source>
</evidence>
<keyword evidence="3 7" id="KW-0812">Transmembrane</keyword>
<feature type="domain" description="MacB-like periplasmic core" evidence="9">
    <location>
        <begin position="533"/>
        <end position="641"/>
    </location>
</feature>
<gene>
    <name evidence="10" type="primary">macB_2</name>
    <name evidence="10" type="ORF">VIM7927_01836</name>
</gene>
<keyword evidence="4 7" id="KW-1133">Transmembrane helix</keyword>
<name>A0A1Y6IUS1_9VIBR</name>
<evidence type="ECO:0000313" key="10">
    <source>
        <dbReference type="EMBL" id="SMS00570.1"/>
    </source>
</evidence>